<accession>U9UKZ9</accession>
<dbReference type="AlphaFoldDB" id="U9UKZ9"/>
<evidence type="ECO:0000313" key="2">
    <source>
        <dbReference type="EMBL" id="ESA21030.1"/>
    </source>
</evidence>
<proteinExistence type="predicted"/>
<sequence length="359" mass="41803">MKLQDFRVREITRKAREEIKRSKINKESVLEDKERIICKNYDVIDGLRKEIFMEKEVMLRTKKSRSTPNKNGKKTSRSARKKKRSKINGTVGGTINRTEEFGENMESKKFQGEYRAEKREKKRDVVKVDNKKIEEERKNDRVTGPLLDTPPQRVFSELGGISMYQSTKKTNEEEDVERDIITSKKLQKDNVTIEEVVKIINDQRDEMKNVPKMKIPYERYTVLSPPLLGWETSKKNVEALKAVNERFTMIHAGKASHQKVRRGNGMGSDRKESNEGFKMERNSLPRAEWLGRGGSLKDRREFVDVVFETQSETNSGTYSRHKKCGSESSIKDDAREERMEVTSQIFHLYVIVRACLIMV</sequence>
<dbReference type="VEuPathDB" id="FungiDB:RhiirFUN_010824"/>
<gene>
    <name evidence="2" type="ORF">GLOINDRAFT_17906</name>
</gene>
<dbReference type="HOGENOM" id="CLU_771940_0_0_1"/>
<reference evidence="2" key="1">
    <citation type="submission" date="2013-07" db="EMBL/GenBank/DDBJ databases">
        <title>The genome of an arbuscular mycorrhizal fungus provides insights into the evolution of the oldest plant symbiosis.</title>
        <authorList>
            <consortium name="DOE Joint Genome Institute"/>
            <person name="Tisserant E."/>
            <person name="Malbreil M."/>
            <person name="Kuo A."/>
            <person name="Kohler A."/>
            <person name="Symeonidi A."/>
            <person name="Balestrini R."/>
            <person name="Charron P."/>
            <person name="Duensing N."/>
            <person name="Frei-dit-Frey N."/>
            <person name="Gianinazzi-Pearson V."/>
            <person name="Gilbert B."/>
            <person name="Handa Y."/>
            <person name="Hijri M."/>
            <person name="Kaul R."/>
            <person name="Kawaguchi M."/>
            <person name="Krajinski F."/>
            <person name="Lammers P."/>
            <person name="Lapierre D."/>
            <person name="Masclaux F.G."/>
            <person name="Murat C."/>
            <person name="Morin E."/>
            <person name="Ndikumana S."/>
            <person name="Pagni M."/>
            <person name="Petitpierre D."/>
            <person name="Requena N."/>
            <person name="Rosikiewicz P."/>
            <person name="Riley R."/>
            <person name="Saito K."/>
            <person name="San Clemente H."/>
            <person name="Shapiro H."/>
            <person name="van Tuinen D."/>
            <person name="Becard G."/>
            <person name="Bonfante P."/>
            <person name="Paszkowski U."/>
            <person name="Shachar-Hill Y."/>
            <person name="Young J.P."/>
            <person name="Sanders I.R."/>
            <person name="Henrissat B."/>
            <person name="Rensing S.A."/>
            <person name="Grigoriev I.V."/>
            <person name="Corradi N."/>
            <person name="Roux C."/>
            <person name="Martin F."/>
        </authorList>
    </citation>
    <scope>NUCLEOTIDE SEQUENCE</scope>
    <source>
        <strain evidence="2">DAOM 197198</strain>
    </source>
</reference>
<feature type="region of interest" description="Disordered" evidence="1">
    <location>
        <begin position="254"/>
        <end position="276"/>
    </location>
</feature>
<organism evidence="2">
    <name type="scientific">Rhizophagus irregularis (strain DAOM 181602 / DAOM 197198 / MUCL 43194)</name>
    <name type="common">Arbuscular mycorrhizal fungus</name>
    <name type="synonym">Glomus intraradices</name>
    <dbReference type="NCBI Taxonomy" id="747089"/>
    <lineage>
        <taxon>Eukaryota</taxon>
        <taxon>Fungi</taxon>
        <taxon>Fungi incertae sedis</taxon>
        <taxon>Mucoromycota</taxon>
        <taxon>Glomeromycotina</taxon>
        <taxon>Glomeromycetes</taxon>
        <taxon>Glomerales</taxon>
        <taxon>Glomeraceae</taxon>
        <taxon>Rhizophagus</taxon>
    </lineage>
</organism>
<evidence type="ECO:0000256" key="1">
    <source>
        <dbReference type="SAM" id="MobiDB-lite"/>
    </source>
</evidence>
<dbReference type="EMBL" id="KI276801">
    <property type="protein sequence ID" value="ESA21030.1"/>
    <property type="molecule type" value="Genomic_DNA"/>
</dbReference>
<feature type="compositionally biased region" description="Basic residues" evidence="1">
    <location>
        <begin position="60"/>
        <end position="86"/>
    </location>
</feature>
<feature type="region of interest" description="Disordered" evidence="1">
    <location>
        <begin position="60"/>
        <end position="104"/>
    </location>
</feature>
<name>U9UKZ9_RHIID</name>
<protein>
    <submittedName>
        <fullName evidence="2">Uncharacterized protein</fullName>
    </submittedName>
</protein>